<keyword evidence="2 4" id="KW-0808">Transferase</keyword>
<dbReference type="InterPro" id="IPR029056">
    <property type="entry name" value="Ribokinase-like"/>
</dbReference>
<keyword evidence="3 4" id="KW-0418">Kinase</keyword>
<dbReference type="GO" id="GO:0006796">
    <property type="term" value="P:phosphate-containing compound metabolic process"/>
    <property type="evidence" value="ECO:0007669"/>
    <property type="project" value="UniProtKB-ARBA"/>
</dbReference>
<reference evidence="7" key="1">
    <citation type="submission" date="2018-08" db="EMBL/GenBank/DDBJ databases">
        <authorList>
            <person name="Kim S.-J."/>
            <person name="Jung G.-Y."/>
        </authorList>
    </citation>
    <scope>NUCLEOTIDE SEQUENCE [LARGE SCALE GENOMIC DNA]</scope>
    <source>
        <strain evidence="7">GY_H</strain>
    </source>
</reference>
<evidence type="ECO:0000256" key="2">
    <source>
        <dbReference type="ARBA" id="ARBA00022679"/>
    </source>
</evidence>
<evidence type="ECO:0000256" key="3">
    <source>
        <dbReference type="ARBA" id="ARBA00022777"/>
    </source>
</evidence>
<evidence type="ECO:0000256" key="1">
    <source>
        <dbReference type="ARBA" id="ARBA00010688"/>
    </source>
</evidence>
<dbReference type="EMBL" id="QRGO01000001">
    <property type="protein sequence ID" value="RDV04472.1"/>
    <property type="molecule type" value="Genomic_DNA"/>
</dbReference>
<sequence length="285" mass="29696">MRVEKFPAPGGKVSATDFVVTSGGQAGNAAVAMARLGAHVTYIGAVGDETDDVANSILKTFAKENIDVSHAIRVQGARSAASLIMLDAEGEKMISTLRPKGLNAAVPADPDGVVANADAAMLDNRYSNISLPICLAAKKRGIPRVLDFDKPTPPDDPLFQASSHVICSADAIREATGVKDLPGALKKLGESFTGFLAVTNGPEGVYWLDSGDVRHMDAFKVKAVDTLGAGDTFHGGFAVRFVETGDAVASMRFAAAAAAIKCTRFGGLTGAATRDEVDAFLKERD</sequence>
<evidence type="ECO:0000256" key="4">
    <source>
        <dbReference type="RuleBase" id="RU003704"/>
    </source>
</evidence>
<dbReference type="InterPro" id="IPR011611">
    <property type="entry name" value="PfkB_dom"/>
</dbReference>
<dbReference type="InterPro" id="IPR002173">
    <property type="entry name" value="Carboh/pur_kinase_PfkB_CS"/>
</dbReference>
<comment type="caution">
    <text evidence="6">The sequence shown here is derived from an EMBL/GenBank/DDBJ whole genome shotgun (WGS) entry which is preliminary data.</text>
</comment>
<comment type="similarity">
    <text evidence="1 4">Belongs to the carbohydrate kinase PfkB family.</text>
</comment>
<dbReference type="PANTHER" id="PTHR10584">
    <property type="entry name" value="SUGAR KINASE"/>
    <property type="match status" value="1"/>
</dbReference>
<evidence type="ECO:0000313" key="7">
    <source>
        <dbReference type="Proteomes" id="UP000263993"/>
    </source>
</evidence>
<keyword evidence="7" id="KW-1185">Reference proteome</keyword>
<dbReference type="PRINTS" id="PR00990">
    <property type="entry name" value="RIBOKINASE"/>
</dbReference>
<dbReference type="GO" id="GO:0005829">
    <property type="term" value="C:cytosol"/>
    <property type="evidence" value="ECO:0007669"/>
    <property type="project" value="TreeGrafter"/>
</dbReference>
<protein>
    <submittedName>
        <fullName evidence="6">Sugar kinase</fullName>
    </submittedName>
</protein>
<evidence type="ECO:0000259" key="5">
    <source>
        <dbReference type="Pfam" id="PF00294"/>
    </source>
</evidence>
<name>A0A371BAA3_9BRAD</name>
<dbReference type="Pfam" id="PF00294">
    <property type="entry name" value="PfkB"/>
    <property type="match status" value="1"/>
</dbReference>
<feature type="domain" description="Carbohydrate kinase PfkB" evidence="5">
    <location>
        <begin position="3"/>
        <end position="269"/>
    </location>
</feature>
<evidence type="ECO:0000313" key="6">
    <source>
        <dbReference type="EMBL" id="RDV04472.1"/>
    </source>
</evidence>
<dbReference type="InterPro" id="IPR002139">
    <property type="entry name" value="Ribo/fructo_kinase"/>
</dbReference>
<dbReference type="Gene3D" id="3.40.1190.20">
    <property type="match status" value="1"/>
</dbReference>
<dbReference type="PANTHER" id="PTHR10584:SF157">
    <property type="entry name" value="SULFOFRUCTOSE KINASE"/>
    <property type="match status" value="1"/>
</dbReference>
<accession>A0A371BAA3</accession>
<proteinExistence type="inferred from homology"/>
<dbReference type="GO" id="GO:0016301">
    <property type="term" value="F:kinase activity"/>
    <property type="evidence" value="ECO:0007669"/>
    <property type="project" value="UniProtKB-KW"/>
</dbReference>
<organism evidence="6 7">
    <name type="scientific">Undibacter mobilis</name>
    <dbReference type="NCBI Taxonomy" id="2292256"/>
    <lineage>
        <taxon>Bacteria</taxon>
        <taxon>Pseudomonadati</taxon>
        <taxon>Pseudomonadota</taxon>
        <taxon>Alphaproteobacteria</taxon>
        <taxon>Hyphomicrobiales</taxon>
        <taxon>Nitrobacteraceae</taxon>
        <taxon>Undibacter</taxon>
    </lineage>
</organism>
<dbReference type="AlphaFoldDB" id="A0A371BAA3"/>
<dbReference type="PROSITE" id="PS00584">
    <property type="entry name" value="PFKB_KINASES_2"/>
    <property type="match status" value="1"/>
</dbReference>
<dbReference type="Proteomes" id="UP000263993">
    <property type="component" value="Unassembled WGS sequence"/>
</dbReference>
<dbReference type="SUPFAM" id="SSF53613">
    <property type="entry name" value="Ribokinase-like"/>
    <property type="match status" value="1"/>
</dbReference>
<gene>
    <name evidence="6" type="ORF">DXH78_07775</name>
</gene>